<name>A0A172YEX3_9GAMM</name>
<dbReference type="Pfam" id="PF00535">
    <property type="entry name" value="Glycos_transf_2"/>
    <property type="match status" value="1"/>
</dbReference>
<dbReference type="EMBL" id="CP015243">
    <property type="protein sequence ID" value="ANF57783.1"/>
    <property type="molecule type" value="Genomic_DNA"/>
</dbReference>
<dbReference type="STRING" id="376489.A5892_10165"/>
<dbReference type="Gene3D" id="3.90.550.10">
    <property type="entry name" value="Spore Coat Polysaccharide Biosynthesis Protein SpsA, Chain A"/>
    <property type="match status" value="1"/>
</dbReference>
<dbReference type="AlphaFoldDB" id="A0A172YEX3"/>
<feature type="domain" description="Glycosyltransferase 2-like" evidence="1">
    <location>
        <begin position="4"/>
        <end position="133"/>
    </location>
</feature>
<sequence>MDLSIVILSWNELGVLDRCLDSFYDRFDFSTGEIILIDNGSTDGTLVHVNQRYPKVITYRFEHNMGVSVSRNKAVELSSGRFIMTLDNDTIIDDCHFVEAIDNHYKRYPETGVLGFKLLNSDGSFQQSFRRFPGWIQPFAARVEVLQKIPFFANVQNRHMMSDLDPASLEFPLVVDYMLGANQIYRRALFDKLEGYDSKIFYGPEDFDFCMRAGRLGLVNYVSDTLSITHAYQRKTKKKFSRMTLRHFYYYYYVMMKNGVRHG</sequence>
<proteinExistence type="predicted"/>
<gene>
    <name evidence="2" type="ORF">A5892_10165</name>
</gene>
<dbReference type="RefSeq" id="WP_064122708.1">
    <property type="nucleotide sequence ID" value="NZ_CP015243.1"/>
</dbReference>
<reference evidence="2 3" key="1">
    <citation type="submission" date="2016-04" db="EMBL/GenBank/DDBJ databases">
        <title>Complete Genome Sequence of Halotalea alkalilenta IHB B 13600.</title>
        <authorList>
            <person name="Swarnkar M.K."/>
            <person name="Sharma A."/>
            <person name="Kaushal K."/>
            <person name="Soni R."/>
            <person name="Rana S."/>
            <person name="Singh A.K."/>
            <person name="Gulati A."/>
        </authorList>
    </citation>
    <scope>NUCLEOTIDE SEQUENCE [LARGE SCALE GENOMIC DNA]</scope>
    <source>
        <strain evidence="2 3">IHB B 13600</strain>
    </source>
</reference>
<dbReference type="KEGG" id="haa:A5892_10165"/>
<accession>A0A172YEX3</accession>
<organism evidence="2 3">
    <name type="scientific">Halotalea alkalilenta</name>
    <dbReference type="NCBI Taxonomy" id="376489"/>
    <lineage>
        <taxon>Bacteria</taxon>
        <taxon>Pseudomonadati</taxon>
        <taxon>Pseudomonadota</taxon>
        <taxon>Gammaproteobacteria</taxon>
        <taxon>Oceanospirillales</taxon>
        <taxon>Halomonadaceae</taxon>
        <taxon>Halotalea</taxon>
    </lineage>
</organism>
<evidence type="ECO:0000313" key="3">
    <source>
        <dbReference type="Proteomes" id="UP000077875"/>
    </source>
</evidence>
<evidence type="ECO:0000259" key="1">
    <source>
        <dbReference type="Pfam" id="PF00535"/>
    </source>
</evidence>
<dbReference type="PANTHER" id="PTHR43179">
    <property type="entry name" value="RHAMNOSYLTRANSFERASE WBBL"/>
    <property type="match status" value="1"/>
</dbReference>
<dbReference type="InterPro" id="IPR029044">
    <property type="entry name" value="Nucleotide-diphossugar_trans"/>
</dbReference>
<dbReference type="Proteomes" id="UP000077875">
    <property type="component" value="Chromosome"/>
</dbReference>
<keyword evidence="3" id="KW-1185">Reference proteome</keyword>
<evidence type="ECO:0000313" key="2">
    <source>
        <dbReference type="EMBL" id="ANF57783.1"/>
    </source>
</evidence>
<dbReference type="SUPFAM" id="SSF53448">
    <property type="entry name" value="Nucleotide-diphospho-sugar transferases"/>
    <property type="match status" value="1"/>
</dbReference>
<dbReference type="InterPro" id="IPR001173">
    <property type="entry name" value="Glyco_trans_2-like"/>
</dbReference>
<protein>
    <recommendedName>
        <fullName evidence="1">Glycosyltransferase 2-like domain-containing protein</fullName>
    </recommendedName>
</protein>
<dbReference type="PANTHER" id="PTHR43179:SF7">
    <property type="entry name" value="RHAMNOSYLTRANSFERASE WBBL"/>
    <property type="match status" value="1"/>
</dbReference>